<evidence type="ECO:0000313" key="5">
    <source>
        <dbReference type="Proteomes" id="UP000597886"/>
    </source>
</evidence>
<gene>
    <name evidence="3" type="ORF">GS617_12110</name>
    <name evidence="4" type="ORF">GS634_11485</name>
</gene>
<protein>
    <submittedName>
        <fullName evidence="4">LytTR family transcriptional regulator</fullName>
    </submittedName>
</protein>
<evidence type="ECO:0000313" key="3">
    <source>
        <dbReference type="EMBL" id="NOD31020.1"/>
    </source>
</evidence>
<feature type="transmembrane region" description="Helical" evidence="1">
    <location>
        <begin position="41"/>
        <end position="62"/>
    </location>
</feature>
<keyword evidence="1" id="KW-0472">Membrane</keyword>
<organism evidence="4 5">
    <name type="scientific">Ruegeria atlantica</name>
    <dbReference type="NCBI Taxonomy" id="81569"/>
    <lineage>
        <taxon>Bacteria</taxon>
        <taxon>Pseudomonadati</taxon>
        <taxon>Pseudomonadota</taxon>
        <taxon>Alphaproteobacteria</taxon>
        <taxon>Rhodobacterales</taxon>
        <taxon>Roseobacteraceae</taxon>
        <taxon>Ruegeria</taxon>
    </lineage>
</organism>
<dbReference type="Gene3D" id="2.40.50.1020">
    <property type="entry name" value="LytTr DNA-binding domain"/>
    <property type="match status" value="1"/>
</dbReference>
<keyword evidence="1" id="KW-1133">Transmembrane helix</keyword>
<dbReference type="GO" id="GO:0003677">
    <property type="term" value="F:DNA binding"/>
    <property type="evidence" value="ECO:0007669"/>
    <property type="project" value="InterPro"/>
</dbReference>
<dbReference type="PROSITE" id="PS50930">
    <property type="entry name" value="HTH_LYTTR"/>
    <property type="match status" value="1"/>
</dbReference>
<feature type="transmembrane region" description="Helical" evidence="1">
    <location>
        <begin position="82"/>
        <end position="102"/>
    </location>
</feature>
<evidence type="ECO:0000313" key="4">
    <source>
        <dbReference type="EMBL" id="NOE18741.1"/>
    </source>
</evidence>
<evidence type="ECO:0000259" key="2">
    <source>
        <dbReference type="PROSITE" id="PS50930"/>
    </source>
</evidence>
<comment type="caution">
    <text evidence="4">The sequence shown here is derived from an EMBL/GenBank/DDBJ whole genome shotgun (WGS) entry which is preliminary data.</text>
</comment>
<name>A0AA90Z0Z7_9RHOB</name>
<dbReference type="Pfam" id="PF04397">
    <property type="entry name" value="LytTR"/>
    <property type="match status" value="1"/>
</dbReference>
<dbReference type="InterPro" id="IPR007492">
    <property type="entry name" value="LytTR_DNA-bd_dom"/>
</dbReference>
<reference evidence="4 6" key="1">
    <citation type="submission" date="2019-12" db="EMBL/GenBank/DDBJ databases">
        <title>Ruegeria JWLKs population differentiation of coral mucus and skeleton niches.</title>
        <authorList>
            <person name="Luo D."/>
        </authorList>
    </citation>
    <scope>NUCLEOTIDE SEQUENCE</scope>
    <source>
        <strain evidence="4">HKCCD6181</strain>
        <strain evidence="3 6">HKCCD6238</strain>
    </source>
</reference>
<evidence type="ECO:0000256" key="1">
    <source>
        <dbReference type="SAM" id="Phobius"/>
    </source>
</evidence>
<feature type="domain" description="HTH LytTR-type" evidence="2">
    <location>
        <begin position="165"/>
        <end position="248"/>
    </location>
</feature>
<dbReference type="SMART" id="SM00850">
    <property type="entry name" value="LytTR"/>
    <property type="match status" value="1"/>
</dbReference>
<sequence length="248" mass="27337">MTSGINTIRNACTPQRVTAGLVFLPLLAYAFPPFLVADLSFGLRLLFWTGVMVLALTVTGLARNLMQKNPVLLNVPVRDLAFAALILVLFTPSLWMLAWILFTCGGHMAPGAQTVAVYGVLFATGLVLVQRNDLNPLMASTPETERPRLIRRLPPDFHGQIHRLTVRDHNVDIVTSEGTFTVRSRFTDAIAEMEPVPGHCSHRSHWVVDASIVGVEKSGGKTFLRLMNGDLVPVSRKYKPKLEEDGLI</sequence>
<feature type="transmembrane region" description="Helical" evidence="1">
    <location>
        <begin position="17"/>
        <end position="35"/>
    </location>
</feature>
<dbReference type="AlphaFoldDB" id="A0AA90Z0Z7"/>
<proteinExistence type="predicted"/>
<keyword evidence="1" id="KW-0812">Transmembrane</keyword>
<accession>A0AA90Z0Z7</accession>
<dbReference type="EMBL" id="WVQY01000004">
    <property type="protein sequence ID" value="NOD31020.1"/>
    <property type="molecule type" value="Genomic_DNA"/>
</dbReference>
<dbReference type="Proteomes" id="UP000599383">
    <property type="component" value="Unassembled WGS sequence"/>
</dbReference>
<dbReference type="Proteomes" id="UP000597886">
    <property type="component" value="Unassembled WGS sequence"/>
</dbReference>
<evidence type="ECO:0000313" key="6">
    <source>
        <dbReference type="Proteomes" id="UP000599383"/>
    </source>
</evidence>
<dbReference type="RefSeq" id="WP_171170854.1">
    <property type="nucleotide sequence ID" value="NZ_WVQY01000004.1"/>
</dbReference>
<feature type="transmembrane region" description="Helical" evidence="1">
    <location>
        <begin position="108"/>
        <end position="129"/>
    </location>
</feature>
<dbReference type="EMBL" id="WVRA01000003">
    <property type="protein sequence ID" value="NOE18741.1"/>
    <property type="molecule type" value="Genomic_DNA"/>
</dbReference>
<keyword evidence="6" id="KW-1185">Reference proteome</keyword>